<proteinExistence type="predicted"/>
<comment type="caution">
    <text evidence="1">The sequence shown here is derived from an EMBL/GenBank/DDBJ whole genome shotgun (WGS) entry which is preliminary data.</text>
</comment>
<dbReference type="Proteomes" id="UP001169027">
    <property type="component" value="Unassembled WGS sequence"/>
</dbReference>
<evidence type="ECO:0000313" key="2">
    <source>
        <dbReference type="Proteomes" id="UP001169027"/>
    </source>
</evidence>
<protein>
    <submittedName>
        <fullName evidence="1">Uncharacterized protein</fullName>
    </submittedName>
</protein>
<accession>A0ABT8RZ52</accession>
<dbReference type="RefSeq" id="WP_301805645.1">
    <property type="nucleotide sequence ID" value="NZ_JAUJZH010000003.1"/>
</dbReference>
<reference evidence="1" key="1">
    <citation type="submission" date="2023-06" db="EMBL/GenBank/DDBJ databases">
        <authorList>
            <person name="Jiang Y."/>
            <person name="Liu Q."/>
        </authorList>
    </citation>
    <scope>NUCLEOTIDE SEQUENCE</scope>
    <source>
        <strain evidence="1">CGMCC 1.12090</strain>
    </source>
</reference>
<evidence type="ECO:0000313" key="1">
    <source>
        <dbReference type="EMBL" id="MDO1531946.1"/>
    </source>
</evidence>
<keyword evidence="2" id="KW-1185">Reference proteome</keyword>
<gene>
    <name evidence="1" type="ORF">Q2T77_06575</name>
</gene>
<organism evidence="1 2">
    <name type="scientific">Variovorax ginsengisoli</name>
    <dbReference type="NCBI Taxonomy" id="363844"/>
    <lineage>
        <taxon>Bacteria</taxon>
        <taxon>Pseudomonadati</taxon>
        <taxon>Pseudomonadota</taxon>
        <taxon>Betaproteobacteria</taxon>
        <taxon>Burkholderiales</taxon>
        <taxon>Comamonadaceae</taxon>
        <taxon>Variovorax</taxon>
    </lineage>
</organism>
<dbReference type="EMBL" id="JAUKVY010000003">
    <property type="protein sequence ID" value="MDO1531946.1"/>
    <property type="molecule type" value="Genomic_DNA"/>
</dbReference>
<name>A0ABT8RZ52_9BURK</name>
<sequence length="73" mass="8428">MLRWLKAWIEAFRLNRATEAQYKAATDGFGYALSVLREETDPCLLRQLSEQAESDRDDPFCLGMRIAIAGYRK</sequence>